<protein>
    <submittedName>
        <fullName evidence="1">Uncharacterized protein</fullName>
    </submittedName>
</protein>
<dbReference type="OrthoDB" id="2804213at2759"/>
<gene>
    <name evidence="1" type="ORF">PsYK624_014050</name>
</gene>
<accession>A0A9P3FZ82</accession>
<dbReference type="Proteomes" id="UP000703269">
    <property type="component" value="Unassembled WGS sequence"/>
</dbReference>
<sequence>MVAINAFQVATVVIFREEAFDVLMNTMPLILISRFIFRLRQLRRNDLDSPCASPSLTASRFRIKSIALGNITEDLDFEQSYDAQNGVDDDDTTIEISDEVHDVEYGTLDT</sequence>
<evidence type="ECO:0000313" key="2">
    <source>
        <dbReference type="Proteomes" id="UP000703269"/>
    </source>
</evidence>
<comment type="caution">
    <text evidence="1">The sequence shown here is derived from an EMBL/GenBank/DDBJ whole genome shotgun (WGS) entry which is preliminary data.</text>
</comment>
<dbReference type="EMBL" id="BPQB01000002">
    <property type="protein sequence ID" value="GJE85326.1"/>
    <property type="molecule type" value="Genomic_DNA"/>
</dbReference>
<dbReference type="AlphaFoldDB" id="A0A9P3FZ82"/>
<reference evidence="1 2" key="1">
    <citation type="submission" date="2021-08" db="EMBL/GenBank/DDBJ databases">
        <title>Draft Genome Sequence of Phanerochaete sordida strain YK-624.</title>
        <authorList>
            <person name="Mori T."/>
            <person name="Dohra H."/>
            <person name="Suzuki T."/>
            <person name="Kawagishi H."/>
            <person name="Hirai H."/>
        </authorList>
    </citation>
    <scope>NUCLEOTIDE SEQUENCE [LARGE SCALE GENOMIC DNA]</scope>
    <source>
        <strain evidence="1 2">YK-624</strain>
    </source>
</reference>
<name>A0A9P3FZ82_9APHY</name>
<organism evidence="1 2">
    <name type="scientific">Phanerochaete sordida</name>
    <dbReference type="NCBI Taxonomy" id="48140"/>
    <lineage>
        <taxon>Eukaryota</taxon>
        <taxon>Fungi</taxon>
        <taxon>Dikarya</taxon>
        <taxon>Basidiomycota</taxon>
        <taxon>Agaricomycotina</taxon>
        <taxon>Agaricomycetes</taxon>
        <taxon>Polyporales</taxon>
        <taxon>Phanerochaetaceae</taxon>
        <taxon>Phanerochaete</taxon>
    </lineage>
</organism>
<keyword evidence="2" id="KW-1185">Reference proteome</keyword>
<proteinExistence type="predicted"/>
<evidence type="ECO:0000313" key="1">
    <source>
        <dbReference type="EMBL" id="GJE85326.1"/>
    </source>
</evidence>